<dbReference type="Pfam" id="PF13529">
    <property type="entry name" value="Peptidase_C39_2"/>
    <property type="match status" value="1"/>
</dbReference>
<evidence type="ECO:0000259" key="2">
    <source>
        <dbReference type="Pfam" id="PF13529"/>
    </source>
</evidence>
<sequence>MLSQVDDPQAASASVTRNVAKVVRVDDGRAARGQARAVAPAPSATSAQAPAASAPSSASPSPAAPASTHPAAPASPSPSVPSVPASKVLDYQFQLQPNYYYCGPAATRIALSATGHILSFDAIAKLLHTTTSGTDSANDTTRGLNTVLGGNVYQTREIPVSPATPAQMDQLQADVVRAITGGRAVVTNIVHSVTDTSGTRHTYDGGHYVTIVGYKDDGRTVKIADPANPNGDGTYWVTTIDMANWIATHGYSY</sequence>
<feature type="domain" description="Peptidase C39-like" evidence="2">
    <location>
        <begin position="90"/>
        <end position="227"/>
    </location>
</feature>
<comment type="caution">
    <text evidence="3">The sequence shown here is derived from an EMBL/GenBank/DDBJ whole genome shotgun (WGS) entry which is preliminary data.</text>
</comment>
<dbReference type="Gene3D" id="3.90.70.10">
    <property type="entry name" value="Cysteine proteinases"/>
    <property type="match status" value="1"/>
</dbReference>
<evidence type="ECO:0000313" key="4">
    <source>
        <dbReference type="Proteomes" id="UP000722989"/>
    </source>
</evidence>
<name>A0ABX0XRG9_9ACTN</name>
<dbReference type="EMBL" id="JAATVY010000001">
    <property type="protein sequence ID" value="NJC68548.1"/>
    <property type="molecule type" value="Genomic_DNA"/>
</dbReference>
<dbReference type="Proteomes" id="UP000722989">
    <property type="component" value="Unassembled WGS sequence"/>
</dbReference>
<keyword evidence="4" id="KW-1185">Reference proteome</keyword>
<reference evidence="3 4" key="1">
    <citation type="submission" date="2020-03" db="EMBL/GenBank/DDBJ databases">
        <title>WGS of the type strain of Planosporangium spp.</title>
        <authorList>
            <person name="Thawai C."/>
        </authorList>
    </citation>
    <scope>NUCLEOTIDE SEQUENCE [LARGE SCALE GENOMIC DNA]</scope>
    <source>
        <strain evidence="3 4">TBRC 5610</strain>
    </source>
</reference>
<organism evidence="3 4">
    <name type="scientific">Planosporangium thailandense</name>
    <dbReference type="NCBI Taxonomy" id="765197"/>
    <lineage>
        <taxon>Bacteria</taxon>
        <taxon>Bacillati</taxon>
        <taxon>Actinomycetota</taxon>
        <taxon>Actinomycetes</taxon>
        <taxon>Micromonosporales</taxon>
        <taxon>Micromonosporaceae</taxon>
        <taxon>Planosporangium</taxon>
    </lineage>
</organism>
<protein>
    <submittedName>
        <fullName evidence="3">C39 family peptidase</fullName>
    </submittedName>
</protein>
<evidence type="ECO:0000313" key="3">
    <source>
        <dbReference type="EMBL" id="NJC68548.1"/>
    </source>
</evidence>
<feature type="compositionally biased region" description="Low complexity" evidence="1">
    <location>
        <begin position="31"/>
        <end position="72"/>
    </location>
</feature>
<dbReference type="InterPro" id="IPR039564">
    <property type="entry name" value="Peptidase_C39-like"/>
</dbReference>
<feature type="region of interest" description="Disordered" evidence="1">
    <location>
        <begin position="1"/>
        <end position="83"/>
    </location>
</feature>
<gene>
    <name evidence="3" type="ORF">HC031_02240</name>
</gene>
<evidence type="ECO:0000256" key="1">
    <source>
        <dbReference type="SAM" id="MobiDB-lite"/>
    </source>
</evidence>
<proteinExistence type="predicted"/>
<dbReference type="SUPFAM" id="SSF54001">
    <property type="entry name" value="Cysteine proteinases"/>
    <property type="match status" value="1"/>
</dbReference>
<accession>A0ABX0XRG9</accession>
<dbReference type="InterPro" id="IPR038765">
    <property type="entry name" value="Papain-like_cys_pep_sf"/>
</dbReference>